<keyword evidence="2" id="KW-1185">Reference proteome</keyword>
<dbReference type="Gene3D" id="2.40.10.180">
    <property type="entry name" value="Phage tail proteins"/>
    <property type="match status" value="1"/>
</dbReference>
<name>A0ABY7U025_9SPHN</name>
<proteinExistence type="predicted"/>
<dbReference type="InterPro" id="IPR053734">
    <property type="entry name" value="Phage_Head-Tail_Connect_sf"/>
</dbReference>
<protein>
    <recommendedName>
        <fullName evidence="3">Phage head-tail joining protein</fullName>
    </recommendedName>
</protein>
<accession>A0ABY7U025</accession>
<dbReference type="InterPro" id="IPR008018">
    <property type="entry name" value="Phage_tail_attach_FII"/>
</dbReference>
<evidence type="ECO:0000313" key="2">
    <source>
        <dbReference type="Proteomes" id="UP001218231"/>
    </source>
</evidence>
<evidence type="ECO:0008006" key="3">
    <source>
        <dbReference type="Google" id="ProtNLM"/>
    </source>
</evidence>
<sequence length="109" mass="11628">MAINWDSLVLGPSMKAFGEEVVYVPRGGQPITIPDAVWDEASTETHIVDGEEVVIQTPTLGIRAAALNGIEAVQSDRVTISATGKTYVVARPLPDGHGHILLKLMKAQP</sequence>
<reference evidence="1 2" key="1">
    <citation type="submission" date="2023-02" db="EMBL/GenBank/DDBJ databases">
        <title>Genome sequence of Novosphingobium humi KACC 19094.</title>
        <authorList>
            <person name="Kim S."/>
            <person name="Heo J."/>
            <person name="Kwon S.-W."/>
        </authorList>
    </citation>
    <scope>NUCLEOTIDE SEQUENCE [LARGE SCALE GENOMIC DNA]</scope>
    <source>
        <strain evidence="1 2">KACC 19094</strain>
    </source>
</reference>
<dbReference type="Proteomes" id="UP001218231">
    <property type="component" value="Chromosome"/>
</dbReference>
<dbReference type="RefSeq" id="WP_273618976.1">
    <property type="nucleotide sequence ID" value="NZ_CP117417.1"/>
</dbReference>
<dbReference type="Pfam" id="PF05354">
    <property type="entry name" value="Phage_attach"/>
    <property type="match status" value="1"/>
</dbReference>
<evidence type="ECO:0000313" key="1">
    <source>
        <dbReference type="EMBL" id="WCT78666.1"/>
    </source>
</evidence>
<dbReference type="EMBL" id="CP117417">
    <property type="protein sequence ID" value="WCT78666.1"/>
    <property type="molecule type" value="Genomic_DNA"/>
</dbReference>
<gene>
    <name evidence="1" type="ORF">PQ457_06800</name>
</gene>
<organism evidence="1 2">
    <name type="scientific">Novosphingobium humi</name>
    <dbReference type="NCBI Taxonomy" id="2282397"/>
    <lineage>
        <taxon>Bacteria</taxon>
        <taxon>Pseudomonadati</taxon>
        <taxon>Pseudomonadota</taxon>
        <taxon>Alphaproteobacteria</taxon>
        <taxon>Sphingomonadales</taxon>
        <taxon>Sphingomonadaceae</taxon>
        <taxon>Novosphingobium</taxon>
    </lineage>
</organism>